<proteinExistence type="predicted"/>
<feature type="region of interest" description="Disordered" evidence="1">
    <location>
        <begin position="252"/>
        <end position="294"/>
    </location>
</feature>
<name>A0ABQ8YIH9_9EUKA</name>
<evidence type="ECO:0000256" key="1">
    <source>
        <dbReference type="SAM" id="MobiDB-lite"/>
    </source>
</evidence>
<dbReference type="CDD" id="cd00198">
    <property type="entry name" value="vWFA"/>
    <property type="match status" value="1"/>
</dbReference>
<reference evidence="3" key="1">
    <citation type="submission" date="2022-08" db="EMBL/GenBank/DDBJ databases">
        <title>Novel sulfate-reducing endosymbionts in the free-living metamonad Anaeramoeba.</title>
        <authorList>
            <person name="Jerlstrom-Hultqvist J."/>
            <person name="Cepicka I."/>
            <person name="Gallot-Lavallee L."/>
            <person name="Salas-Leiva D."/>
            <person name="Curtis B.A."/>
            <person name="Zahonova K."/>
            <person name="Pipaliya S."/>
            <person name="Dacks J."/>
            <person name="Roger A.J."/>
        </authorList>
    </citation>
    <scope>NUCLEOTIDE SEQUENCE</scope>
    <source>
        <strain evidence="3">Schooner1</strain>
    </source>
</reference>
<feature type="domain" description="VWFA" evidence="2">
    <location>
        <begin position="42"/>
        <end position="223"/>
    </location>
</feature>
<dbReference type="SUPFAM" id="SSF53300">
    <property type="entry name" value="vWA-like"/>
    <property type="match status" value="1"/>
</dbReference>
<feature type="compositionally biased region" description="Acidic residues" evidence="1">
    <location>
        <begin position="252"/>
        <end position="262"/>
    </location>
</feature>
<feature type="compositionally biased region" description="Acidic residues" evidence="1">
    <location>
        <begin position="278"/>
        <end position="288"/>
    </location>
</feature>
<accession>A0ABQ8YIH9</accession>
<sequence>MSFEVTSTYHDFNEDYSAIRLQITKKSEEKVTFGRENALVKHVVLVLDISGSMAGMSLKRSKKAICSMFDKLWEEQNTFTHFVTYNSVATSYRFETDLSSAKKIVRNIKASGSTNFEAAFNEINLLTKRFANKSDLSIVFFTDGQDNHDQTKGKVKINKSLEILSESISTKFSTSELHSLGFTRDHDAVLMNKITSIGSNQGIFQYISSSEEIEQCTETLSSVIINSSNLSAKLTQNGKVLQKILLENYVPEEEEEIEENEKENEKENENEKEKEKEKEDEDEEEDPELLLNEQNNKNNYEKYIAYLFVPIIQKNDKYHIVLTSGTINTEVLLDLQKEESINDKKQIIISFRFFRSTLMKLSERLTSPNVTKKELLVMKETVDTFDKETNNMLKSIQKFKRKDKQTLFPQCQDLKNYIIKFHELLALALTSKVLTNEQIATLNSLAYRGITKNRLKKKLDKRVQSNVDLFEKIDKTVETIVSKIDFDKLKEREKENIEYYGQCVLSTNNWIEALEDEDCLGIAIDIGRSEAAIMDPSQLQIKDIFSSMISAQAFLDACEFSLTNVKENDSKEIFVHGGFDKRISGEIVKGQAREKITGVIPLYICKEHWRIAKLKMKPVFGFMTTLDVLGYSYSQVATIPFLVLAKACQNLQSEFEKKQFKMILDTCNHVYLDTTEMKKEVVNLWNDYTLKGLLRTPDSIISNRLFVSRLLTGFANKTIEFPKSNDHIVSFLQCLVEEEFRRNQGKKIKQMSSDQINKIVFKILNVNEKKYITPRVKEFKMNLDKKKKNNDMDSTGYAENIISLLKTKGVKIIAKYDTTQGGNNNESGEEDEKDEKTKNKKKQRKKKKNRMPEDWKGVIQLNDTGKQLLEASSFTFKNRIIPILNIIKQFYNDQELEPLKLEKITDLKIDSNTKLLALLIQNLMHVKNASRRLSFEKETYVNPFEEPKKFLKRIFAEHVNNKVGKITSDYSTQLNQAGFGERARIFGETDNIYEAVGALRGAFIGENIGYYADELRIPNRPLVYEKLVILTQGHFHGIPLIYDKMKTTVNNITPWTIGKIKLHRIYRNNVKSATKEQWKKINPNFNYIIDRNLYGEWGKTEQKNEKSKK</sequence>
<dbReference type="InterPro" id="IPR036465">
    <property type="entry name" value="vWFA_dom_sf"/>
</dbReference>
<dbReference type="PANTHER" id="PTHR10338:SF108">
    <property type="entry name" value="INTER-ALPHA-TRYPSIN INHIBITOR HEAVY CHAIN H4-LIKE PROTEIN"/>
    <property type="match status" value="1"/>
</dbReference>
<feature type="region of interest" description="Disordered" evidence="1">
    <location>
        <begin position="818"/>
        <end position="854"/>
    </location>
</feature>
<protein>
    <submittedName>
        <fullName evidence="3">Inter-alpha-trypsin inhibitor heavy chain family member</fullName>
    </submittedName>
</protein>
<feature type="compositionally biased region" description="Basic and acidic residues" evidence="1">
    <location>
        <begin position="263"/>
        <end position="277"/>
    </location>
</feature>
<evidence type="ECO:0000259" key="2">
    <source>
        <dbReference type="PROSITE" id="PS50234"/>
    </source>
</evidence>
<dbReference type="EMBL" id="JAOAOG010000164">
    <property type="protein sequence ID" value="KAJ6244446.1"/>
    <property type="molecule type" value="Genomic_DNA"/>
</dbReference>
<dbReference type="Gene3D" id="3.40.50.410">
    <property type="entry name" value="von Willebrand factor, type A domain"/>
    <property type="match status" value="1"/>
</dbReference>
<dbReference type="PANTHER" id="PTHR10338">
    <property type="entry name" value="INTER-ALPHA-TRYPSIN INHIBITOR HEAVY CHAIN FAMILY MEMBER"/>
    <property type="match status" value="1"/>
</dbReference>
<dbReference type="InterPro" id="IPR050934">
    <property type="entry name" value="ITIH"/>
</dbReference>
<evidence type="ECO:0000313" key="4">
    <source>
        <dbReference type="Proteomes" id="UP001150062"/>
    </source>
</evidence>
<gene>
    <name evidence="3" type="ORF">M0813_02411</name>
</gene>
<dbReference type="PROSITE" id="PS50234">
    <property type="entry name" value="VWFA"/>
    <property type="match status" value="1"/>
</dbReference>
<feature type="compositionally biased region" description="Basic residues" evidence="1">
    <location>
        <begin position="838"/>
        <end position="849"/>
    </location>
</feature>
<comment type="caution">
    <text evidence="3">The sequence shown here is derived from an EMBL/GenBank/DDBJ whole genome shotgun (WGS) entry which is preliminary data.</text>
</comment>
<dbReference type="Proteomes" id="UP001150062">
    <property type="component" value="Unassembled WGS sequence"/>
</dbReference>
<dbReference type="SMART" id="SM00327">
    <property type="entry name" value="VWA"/>
    <property type="match status" value="1"/>
</dbReference>
<evidence type="ECO:0000313" key="3">
    <source>
        <dbReference type="EMBL" id="KAJ6244446.1"/>
    </source>
</evidence>
<organism evidence="3 4">
    <name type="scientific">Anaeramoeba flamelloides</name>
    <dbReference type="NCBI Taxonomy" id="1746091"/>
    <lineage>
        <taxon>Eukaryota</taxon>
        <taxon>Metamonada</taxon>
        <taxon>Anaeramoebidae</taxon>
        <taxon>Anaeramoeba</taxon>
    </lineage>
</organism>
<dbReference type="InterPro" id="IPR002035">
    <property type="entry name" value="VWF_A"/>
</dbReference>
<dbReference type="Pfam" id="PF00092">
    <property type="entry name" value="VWA"/>
    <property type="match status" value="1"/>
</dbReference>
<keyword evidence="4" id="KW-1185">Reference proteome</keyword>